<keyword evidence="1" id="KW-0813">Transport</keyword>
<dbReference type="GO" id="GO:0016887">
    <property type="term" value="F:ATP hydrolysis activity"/>
    <property type="evidence" value="ECO:0007669"/>
    <property type="project" value="InterPro"/>
</dbReference>
<dbReference type="AlphaFoldDB" id="A0A852RPK2"/>
<dbReference type="SMART" id="SM00382">
    <property type="entry name" value="AAA"/>
    <property type="match status" value="1"/>
</dbReference>
<dbReference type="PROSITE" id="PS50893">
    <property type="entry name" value="ABC_TRANSPORTER_2"/>
    <property type="match status" value="1"/>
</dbReference>
<dbReference type="SUPFAM" id="SSF52540">
    <property type="entry name" value="P-loop containing nucleoside triphosphate hydrolases"/>
    <property type="match status" value="1"/>
</dbReference>
<dbReference type="PANTHER" id="PTHR45772">
    <property type="entry name" value="CONSERVED COMPONENT OF ABC TRANSPORTER FOR NATURAL AMINO ACIDS-RELATED"/>
    <property type="match status" value="1"/>
</dbReference>
<comment type="caution">
    <text evidence="5">The sequence shown here is derived from an EMBL/GenBank/DDBJ whole genome shotgun (WGS) entry which is preliminary data.</text>
</comment>
<sequence length="246" mass="26543">MTMTMHDRVLLSVREVSRSFDSYQAVRQVTFDVHEAEVLGIAGPNGAGKSTLFNLLSGVPFSASGGQIELDGRRIERLAGHRICRLGLRRTFQADQVFPELTVYENARLAAAYLRGGRGVRREAMKVLERTGLLALADARAGDISVLAKKKLMIAGALVGDVQVLLLDEPAGGLDAHDQDELASLIETLSSTGLTIVVIEHVLSLLRRVADRMIVMVAGEVLVTGRPEDVLADSRVVEAYLGEASP</sequence>
<evidence type="ECO:0000256" key="2">
    <source>
        <dbReference type="ARBA" id="ARBA00022741"/>
    </source>
</evidence>
<evidence type="ECO:0000313" key="5">
    <source>
        <dbReference type="EMBL" id="NYD32498.1"/>
    </source>
</evidence>
<evidence type="ECO:0000256" key="1">
    <source>
        <dbReference type="ARBA" id="ARBA00022448"/>
    </source>
</evidence>
<dbReference type="Pfam" id="PF00005">
    <property type="entry name" value="ABC_tran"/>
    <property type="match status" value="1"/>
</dbReference>
<protein>
    <submittedName>
        <fullName evidence="5">Branched-chain amino acid transport system ATP-binding protein</fullName>
    </submittedName>
</protein>
<evidence type="ECO:0000259" key="4">
    <source>
        <dbReference type="PROSITE" id="PS50893"/>
    </source>
</evidence>
<evidence type="ECO:0000313" key="6">
    <source>
        <dbReference type="Proteomes" id="UP000582231"/>
    </source>
</evidence>
<dbReference type="Pfam" id="PF12399">
    <property type="entry name" value="BCA_ABC_TP_C"/>
    <property type="match status" value="1"/>
</dbReference>
<dbReference type="GO" id="GO:0005886">
    <property type="term" value="C:plasma membrane"/>
    <property type="evidence" value="ECO:0007669"/>
    <property type="project" value="TreeGrafter"/>
</dbReference>
<keyword evidence="6" id="KW-1185">Reference proteome</keyword>
<dbReference type="Gene3D" id="3.40.50.300">
    <property type="entry name" value="P-loop containing nucleotide triphosphate hydrolases"/>
    <property type="match status" value="1"/>
</dbReference>
<dbReference type="InterPro" id="IPR032823">
    <property type="entry name" value="BCA_ABC_TP_C"/>
</dbReference>
<dbReference type="PANTHER" id="PTHR45772:SF9">
    <property type="entry name" value="CONSERVED COMPONENT OF ABC TRANSPORTER FOR NATURAL AMINO ACIDS"/>
    <property type="match status" value="1"/>
</dbReference>
<keyword evidence="2" id="KW-0547">Nucleotide-binding</keyword>
<gene>
    <name evidence="5" type="ORF">BJ958_004044</name>
</gene>
<dbReference type="InterPro" id="IPR051120">
    <property type="entry name" value="ABC_AA/LPS_Transport"/>
</dbReference>
<reference evidence="5 6" key="1">
    <citation type="submission" date="2020-07" db="EMBL/GenBank/DDBJ databases">
        <title>Sequencing the genomes of 1000 actinobacteria strains.</title>
        <authorList>
            <person name="Klenk H.-P."/>
        </authorList>
    </citation>
    <scope>NUCLEOTIDE SEQUENCE [LARGE SCALE GENOMIC DNA]</scope>
    <source>
        <strain evidence="5 6">DSM 19082</strain>
    </source>
</reference>
<accession>A0A852RPK2</accession>
<evidence type="ECO:0000256" key="3">
    <source>
        <dbReference type="ARBA" id="ARBA00022840"/>
    </source>
</evidence>
<dbReference type="Proteomes" id="UP000582231">
    <property type="component" value="Unassembled WGS sequence"/>
</dbReference>
<dbReference type="InterPro" id="IPR003593">
    <property type="entry name" value="AAA+_ATPase"/>
</dbReference>
<organism evidence="5 6">
    <name type="scientific">Nocardioides kongjuensis</name>
    <dbReference type="NCBI Taxonomy" id="349522"/>
    <lineage>
        <taxon>Bacteria</taxon>
        <taxon>Bacillati</taxon>
        <taxon>Actinomycetota</taxon>
        <taxon>Actinomycetes</taxon>
        <taxon>Propionibacteriales</taxon>
        <taxon>Nocardioidaceae</taxon>
        <taxon>Nocardioides</taxon>
    </lineage>
</organism>
<dbReference type="GO" id="GO:0005524">
    <property type="term" value="F:ATP binding"/>
    <property type="evidence" value="ECO:0007669"/>
    <property type="project" value="UniProtKB-KW"/>
</dbReference>
<keyword evidence="3 5" id="KW-0067">ATP-binding</keyword>
<feature type="domain" description="ABC transporter" evidence="4">
    <location>
        <begin position="11"/>
        <end position="243"/>
    </location>
</feature>
<proteinExistence type="predicted"/>
<dbReference type="InterPro" id="IPR027417">
    <property type="entry name" value="P-loop_NTPase"/>
</dbReference>
<name>A0A852RPK2_9ACTN</name>
<dbReference type="EMBL" id="JACCBF010000001">
    <property type="protein sequence ID" value="NYD32498.1"/>
    <property type="molecule type" value="Genomic_DNA"/>
</dbReference>
<dbReference type="InterPro" id="IPR003439">
    <property type="entry name" value="ABC_transporter-like_ATP-bd"/>
</dbReference>